<feature type="compositionally biased region" description="Low complexity" evidence="2">
    <location>
        <begin position="488"/>
        <end position="499"/>
    </location>
</feature>
<feature type="region of interest" description="Disordered" evidence="2">
    <location>
        <begin position="462"/>
        <end position="510"/>
    </location>
</feature>
<feature type="coiled-coil region" evidence="1">
    <location>
        <begin position="24"/>
        <end position="55"/>
    </location>
</feature>
<dbReference type="EnsemblMetazoa" id="CLYHEMT008609.2">
    <property type="protein sequence ID" value="CLYHEMP008609.2"/>
    <property type="gene ID" value="CLYHEMG008609"/>
</dbReference>
<feature type="compositionally biased region" description="Basic and acidic residues" evidence="2">
    <location>
        <begin position="86"/>
        <end position="101"/>
    </location>
</feature>
<keyword evidence="1" id="KW-0175">Coiled coil</keyword>
<dbReference type="InterPro" id="IPR027859">
    <property type="entry name" value="KATNIP_dom"/>
</dbReference>
<dbReference type="PANTHER" id="PTHR21534">
    <property type="entry name" value="KATANIN-INTERACTING PROTEIN"/>
    <property type="match status" value="1"/>
</dbReference>
<dbReference type="InterPro" id="IPR026704">
    <property type="entry name" value="KATNIP"/>
</dbReference>
<dbReference type="GeneID" id="136801405"/>
<feature type="region of interest" description="Disordered" evidence="2">
    <location>
        <begin position="861"/>
        <end position="889"/>
    </location>
</feature>
<feature type="compositionally biased region" description="Acidic residues" evidence="2">
    <location>
        <begin position="224"/>
        <end position="234"/>
    </location>
</feature>
<feature type="region of interest" description="Disordered" evidence="2">
    <location>
        <begin position="1628"/>
        <end position="1650"/>
    </location>
</feature>
<protein>
    <recommendedName>
        <fullName evidence="3">KATNIP domain-containing protein</fullName>
    </recommendedName>
</protein>
<dbReference type="Pfam" id="PF14652">
    <property type="entry name" value="DUF4457"/>
    <property type="match status" value="3"/>
</dbReference>
<feature type="compositionally biased region" description="Basic and acidic residues" evidence="2">
    <location>
        <begin position="112"/>
        <end position="127"/>
    </location>
</feature>
<feature type="domain" description="KATNIP" evidence="3">
    <location>
        <begin position="1251"/>
        <end position="1566"/>
    </location>
</feature>
<feature type="region of interest" description="Disordered" evidence="2">
    <location>
        <begin position="1170"/>
        <end position="1213"/>
    </location>
</feature>
<feature type="region of interest" description="Disordered" evidence="2">
    <location>
        <begin position="214"/>
        <end position="251"/>
    </location>
</feature>
<feature type="domain" description="KATNIP" evidence="3">
    <location>
        <begin position="522"/>
        <end position="679"/>
    </location>
</feature>
<feature type="region of interest" description="Disordered" evidence="2">
    <location>
        <begin position="161"/>
        <end position="189"/>
    </location>
</feature>
<keyword evidence="5" id="KW-1185">Reference proteome</keyword>
<dbReference type="PANTHER" id="PTHR21534:SF0">
    <property type="entry name" value="KATANIN-INTERACTING PROTEIN"/>
    <property type="match status" value="1"/>
</dbReference>
<feature type="compositionally biased region" description="Basic and acidic residues" evidence="2">
    <location>
        <begin position="235"/>
        <end position="244"/>
    </location>
</feature>
<evidence type="ECO:0000313" key="5">
    <source>
        <dbReference type="Proteomes" id="UP000594262"/>
    </source>
</evidence>
<feature type="domain" description="KATNIP" evidence="3">
    <location>
        <begin position="992"/>
        <end position="1144"/>
    </location>
</feature>
<reference evidence="4" key="1">
    <citation type="submission" date="2021-01" db="UniProtKB">
        <authorList>
            <consortium name="EnsemblMetazoa"/>
        </authorList>
    </citation>
    <scope>IDENTIFICATION</scope>
</reference>
<evidence type="ECO:0000259" key="3">
    <source>
        <dbReference type="Pfam" id="PF14652"/>
    </source>
</evidence>
<evidence type="ECO:0000256" key="1">
    <source>
        <dbReference type="SAM" id="Coils"/>
    </source>
</evidence>
<feature type="compositionally biased region" description="Basic and acidic residues" evidence="2">
    <location>
        <begin position="711"/>
        <end position="720"/>
    </location>
</feature>
<dbReference type="RefSeq" id="XP_066914142.1">
    <property type="nucleotide sequence ID" value="XM_067058041.1"/>
</dbReference>
<proteinExistence type="predicted"/>
<organism evidence="4 5">
    <name type="scientific">Clytia hemisphaerica</name>
    <dbReference type="NCBI Taxonomy" id="252671"/>
    <lineage>
        <taxon>Eukaryota</taxon>
        <taxon>Metazoa</taxon>
        <taxon>Cnidaria</taxon>
        <taxon>Hydrozoa</taxon>
        <taxon>Hydroidolina</taxon>
        <taxon>Leptothecata</taxon>
        <taxon>Obeliida</taxon>
        <taxon>Clytiidae</taxon>
        <taxon>Clytia</taxon>
    </lineage>
</organism>
<feature type="compositionally biased region" description="Basic and acidic residues" evidence="2">
    <location>
        <begin position="769"/>
        <end position="778"/>
    </location>
</feature>
<dbReference type="OrthoDB" id="304622at2759"/>
<dbReference type="Proteomes" id="UP000594262">
    <property type="component" value="Unplaced"/>
</dbReference>
<feature type="compositionally biased region" description="Polar residues" evidence="2">
    <location>
        <begin position="872"/>
        <end position="889"/>
    </location>
</feature>
<feature type="compositionally biased region" description="Acidic residues" evidence="2">
    <location>
        <begin position="275"/>
        <end position="284"/>
    </location>
</feature>
<evidence type="ECO:0000256" key="2">
    <source>
        <dbReference type="SAM" id="MobiDB-lite"/>
    </source>
</evidence>
<feature type="region of interest" description="Disordered" evidence="2">
    <location>
        <begin position="275"/>
        <end position="318"/>
    </location>
</feature>
<feature type="region of interest" description="Disordered" evidence="2">
    <location>
        <begin position="69"/>
        <end position="140"/>
    </location>
</feature>
<feature type="region of interest" description="Disordered" evidence="2">
    <location>
        <begin position="707"/>
        <end position="846"/>
    </location>
</feature>
<name>A0A7M5VEC3_9CNID</name>
<sequence length="1650" mass="187152">MSNKRSQYANFEEMESKDRGGEAYEEYLLLLQQRNRILKKLKEKDEKQLDLEKREQGFSLYLNGANVGLHLSGNHRSRKTKTAGEPNERKTPSKEDLDRARTAPSAQKQRRGWHESPPDKIKIRTNEGSKLTMDLPDSVTGNYEEDFEVYQSLLETKLLNEDNDVGSSDSSDQSSDDEEDGGHVDEKQLTFTVEDLKTLRASLEKDSSIRQSIAEAVEEFSGSDTDDDDDLSDAEGDRNTDRNKGTGMELEEIEEEILEDALDSSQYIMKDISEEIIEVDDGEPDSNQSDSDNEIGEGFRKSGKQDSPVMMRSESPTFDLKPKKCVELSGAAPKSRPVTASRRVVDDNTTYNAQASIDLANAIIEENKKLEEFKGKRQLKSAPTNKRTQPLEANTIKDRPLTVQGLSNEDISSITERVRKMPGRQQIRLLKMLADLEQADETTKELKNLNIDENDHEKYIRHQKNKRKHETLPQAFTTSVKEEHATGSSTSSSYASSISVDTPRDVNTPDSGRTCETFELQLHFHSNWGHKEFIGITEIQLLNENNSRIRIHSKDLKVKSTHAQIDEVKNMINHKTKTTKEKYMWRSTFLEDQPLILSIKMRDLAPNDIHKIVVWNYNKNLQELNMGVKDCDILIDGHKIWCGVIDKGCGNQIFDYSKTIVLHESKETVKSASPQSSIEFHTTSSLDTTLKPSSSLFVKDVDILNRPGTRTVDRSGENHKQLPVVEVASPPSKTRNKASSSFTDEEDVKFSPRSKKTSGSKPVWLTESSADKQKHQPEEVYIDDSLRPRSRPSSGRRSQQKQHASLTVDDDLFTAPKAPRSRPSSGRRSQLLESASPSPDLLVDDKDEDVEILFDLNSKPKRGRPEHLADSMDTSVSVNMTHPSNEGRSQRQLFKEVMDVNLEQSLRSIDKFKFHHLGRIHDNLAEEEDQLIGSLLQPMKREDHQRLLDDNNDDVTMTSHSIEVEEEEEMQVDENSPRFEIPLLPKGKELIINIKTTWGDKHYVGLNGIEVFMSNGQLAPIKSIQANPPDINVLPEYEGDPRVVANLVDGCYLTRDDMHLWLAPYTTEGDHLVAIEFEEEVTVSMIRVWNYNKSRIHSSRGARFVEMALDGKLVFIGEIARASGVLSAEDPYGDTILFTTDEDILELVSENDELYVIDSAEDEDQLAASFDLTKRPSTGNEDEEGENEKGSANRPFTAPKARDTKAFKSHGGGGQLIKTIQEEGLDSSDAEDNVNEEEDPEFVECQSLCIFFTGTWGDHHYLGLTGLEVLGHTFEAIPIRMDMLEAVPRDLNDLDDYDDDDRTLDKLLNGVNVTMSDENMWMIPYEEGNAHYLKVNFNEPTIVTGLRIWNYNKSLEDTYRGARVIHVYSDDKEISPENGYYIRKGPGHCHFDYAQDIIFNITQQHQSHQIASNRKVNLRKVVDEYETVVMPRGFVFQIRLLSSWGDQYYIGLNGIQIYDQYGDLIQLTDNNITAYPHSCNVLEAVKDDLRTPDKLVDDVNDTYDGRHMWLAPVFPGQPNIIYIVFDEPITVSMLKIWNYSKTPVRGVRQFGVLVDDLLVYSGDLPQPALFSRGIIPGVQVPVQHHTILFSDTEDIALKEKAFLLSSSVSMEEQEVTLTNDRSVLKSHKEKFKNTKPNQELRPMTSVTSRR</sequence>
<accession>A0A7M5VEC3</accession>
<evidence type="ECO:0000313" key="4">
    <source>
        <dbReference type="EnsemblMetazoa" id="CLYHEMP008609.2"/>
    </source>
</evidence>
<feature type="compositionally biased region" description="Polar residues" evidence="2">
    <location>
        <begin position="731"/>
        <end position="742"/>
    </location>
</feature>